<dbReference type="AlphaFoldDB" id="A0A066VS34"/>
<evidence type="ECO:0000256" key="4">
    <source>
        <dbReference type="ARBA" id="ARBA00012462"/>
    </source>
</evidence>
<dbReference type="InterPro" id="IPR050819">
    <property type="entry name" value="Tripeptidyl-peptidase_I"/>
</dbReference>
<evidence type="ECO:0000256" key="2">
    <source>
        <dbReference type="ARBA" id="ARBA00002451"/>
    </source>
</evidence>
<proteinExistence type="predicted"/>
<evidence type="ECO:0000256" key="12">
    <source>
        <dbReference type="SAM" id="SignalP"/>
    </source>
</evidence>
<dbReference type="CDD" id="cd04056">
    <property type="entry name" value="Peptidases_S53"/>
    <property type="match status" value="1"/>
</dbReference>
<evidence type="ECO:0000256" key="10">
    <source>
        <dbReference type="ARBA" id="ARBA00023145"/>
    </source>
</evidence>
<dbReference type="GO" id="GO:0004252">
    <property type="term" value="F:serine-type endopeptidase activity"/>
    <property type="evidence" value="ECO:0007669"/>
    <property type="project" value="UniProtKB-UniRule"/>
</dbReference>
<feature type="active site" description="Charge relay system" evidence="11">
    <location>
        <position position="295"/>
    </location>
</feature>
<reference evidence="14 15" key="1">
    <citation type="submission" date="2014-05" db="EMBL/GenBank/DDBJ databases">
        <title>Draft genome sequence of a rare smut relative, Tilletiaria anomala UBC 951.</title>
        <authorList>
            <consortium name="DOE Joint Genome Institute"/>
            <person name="Toome M."/>
            <person name="Kuo A."/>
            <person name="Henrissat B."/>
            <person name="Lipzen A."/>
            <person name="Tritt A."/>
            <person name="Yoshinaga Y."/>
            <person name="Zane M."/>
            <person name="Barry K."/>
            <person name="Grigoriev I.V."/>
            <person name="Spatafora J.W."/>
            <person name="Aimea M.C."/>
        </authorList>
    </citation>
    <scope>NUCLEOTIDE SEQUENCE [LARGE SCALE GENOMIC DNA]</scope>
    <source>
        <strain evidence="14 15">UBC 951</strain>
    </source>
</reference>
<keyword evidence="15" id="KW-1185">Reference proteome</keyword>
<feature type="binding site" evidence="11">
    <location>
        <position position="565"/>
    </location>
    <ligand>
        <name>Ca(2+)</name>
        <dbReference type="ChEBI" id="CHEBI:29108"/>
    </ligand>
</feature>
<dbReference type="SMART" id="SM00944">
    <property type="entry name" value="Pro-kuma_activ"/>
    <property type="match status" value="1"/>
</dbReference>
<evidence type="ECO:0000256" key="9">
    <source>
        <dbReference type="ARBA" id="ARBA00022837"/>
    </source>
</evidence>
<comment type="caution">
    <text evidence="14">The sequence shown here is derived from an EMBL/GenBank/DDBJ whole genome shotgun (WGS) entry which is preliminary data.</text>
</comment>
<sequence>MQYPSFIALALAMASSTSVLAAPASQPRGLIETLLHAPAVIPSAWQQLGLSQGSAPLEITMTLKGEKQDALEARMTQIAQSGSAWLTPEELAEYVTPAAADIEAVKSFLTSNGVPESAISFSKNSDLVTVQTNVAQVSKMFGNTKLYDFSYLGKTFSRAKQLTIPSSIANAVQDVAPLTIFQTVKTGPAKRSTISPHAALANSTAVDSVAATPTSCTSAYITPQCLRDLMGTSSYTPTPVSGQIDVTVLGFIGQYVSQSDLTGFLKSYRPDAASYQIPIKNAAGGQNNPSSPGVEAMLDVEYVVSQNYPLNTEFLYYGSQDGDIFQQAFNYIYTTYTALPGVITVSYGSDEQSTSSSQASSLCSTAQKLTAQGTTVVFASGDNGVDSVQPSSAPSCKSGFAPTYPSGCQYILSVGGTQNTNPEQATDPSLSGGFWSGGGFSNLYSTPSFQRSTVTAYINSIGSTSSGYYNKNGRGFPDVAAQAANYVIEQSGQLEAVSGTSAAAPTFAALLSLLNDARRAAGKARLGWAHTTLYGSPSSLADITTGQNKGCPLPQQNLGFPTASGWDPVTGLGTATGKFSALRSLFGV</sequence>
<dbReference type="OrthoDB" id="409122at2759"/>
<dbReference type="STRING" id="1037660.A0A066VS34"/>
<dbReference type="GO" id="GO:0008240">
    <property type="term" value="F:tripeptidyl-peptidase activity"/>
    <property type="evidence" value="ECO:0007669"/>
    <property type="project" value="UniProtKB-EC"/>
</dbReference>
<comment type="catalytic activity">
    <reaction evidence="1">
        <text>Release of an N-terminal tripeptide from a polypeptide.</text>
        <dbReference type="EC" id="3.4.14.10"/>
    </reaction>
</comment>
<organism evidence="14 15">
    <name type="scientific">Tilletiaria anomala (strain ATCC 24038 / CBS 436.72 / UBC 951)</name>
    <dbReference type="NCBI Taxonomy" id="1037660"/>
    <lineage>
        <taxon>Eukaryota</taxon>
        <taxon>Fungi</taxon>
        <taxon>Dikarya</taxon>
        <taxon>Basidiomycota</taxon>
        <taxon>Ustilaginomycotina</taxon>
        <taxon>Exobasidiomycetes</taxon>
        <taxon>Georgefischeriales</taxon>
        <taxon>Tilletiariaceae</taxon>
        <taxon>Tilletiaria</taxon>
    </lineage>
</organism>
<dbReference type="OMA" id="VEAQMDI"/>
<dbReference type="EC" id="3.4.14.10" evidence="4"/>
<dbReference type="PROSITE" id="PS00138">
    <property type="entry name" value="SUBTILASE_SER"/>
    <property type="match status" value="1"/>
</dbReference>
<feature type="signal peptide" evidence="12">
    <location>
        <begin position="1"/>
        <end position="21"/>
    </location>
</feature>
<dbReference type="SUPFAM" id="SSF52743">
    <property type="entry name" value="Subtilisin-like"/>
    <property type="match status" value="1"/>
</dbReference>
<feature type="active site" description="Charge relay system" evidence="11">
    <location>
        <position position="501"/>
    </location>
</feature>
<evidence type="ECO:0000256" key="1">
    <source>
        <dbReference type="ARBA" id="ARBA00001910"/>
    </source>
</evidence>
<comment type="cofactor">
    <cofactor evidence="11">
        <name>Ca(2+)</name>
        <dbReference type="ChEBI" id="CHEBI:29108"/>
    </cofactor>
    <text evidence="11">Binds 1 Ca(2+) ion per subunit.</text>
</comment>
<feature type="chain" id="PRO_5001633194" description="tripeptidyl-peptidase II" evidence="12">
    <location>
        <begin position="22"/>
        <end position="588"/>
    </location>
</feature>
<keyword evidence="5 11" id="KW-0645">Protease</keyword>
<accession>A0A066VS34</accession>
<comment type="subcellular location">
    <subcellularLocation>
        <location evidence="3">Secreted</location>
        <location evidence="3">Extracellular space</location>
    </subcellularLocation>
</comment>
<feature type="binding site" evidence="11">
    <location>
        <position position="543"/>
    </location>
    <ligand>
        <name>Ca(2+)</name>
        <dbReference type="ChEBI" id="CHEBI:29108"/>
    </ligand>
</feature>
<evidence type="ECO:0000259" key="13">
    <source>
        <dbReference type="PROSITE" id="PS51695"/>
    </source>
</evidence>
<dbReference type="GeneID" id="25263334"/>
<dbReference type="Proteomes" id="UP000027361">
    <property type="component" value="Unassembled WGS sequence"/>
</dbReference>
<evidence type="ECO:0000256" key="11">
    <source>
        <dbReference type="PROSITE-ProRule" id="PRU01032"/>
    </source>
</evidence>
<dbReference type="GO" id="GO:0046872">
    <property type="term" value="F:metal ion binding"/>
    <property type="evidence" value="ECO:0007669"/>
    <property type="project" value="UniProtKB-UniRule"/>
</dbReference>
<keyword evidence="9 11" id="KW-0106">Calcium</keyword>
<dbReference type="InterPro" id="IPR036852">
    <property type="entry name" value="Peptidase_S8/S53_dom_sf"/>
</dbReference>
<feature type="binding site" evidence="11">
    <location>
        <position position="567"/>
    </location>
    <ligand>
        <name>Ca(2+)</name>
        <dbReference type="ChEBI" id="CHEBI:29108"/>
    </ligand>
</feature>
<dbReference type="HOGENOM" id="CLU_013783_3_0_1"/>
<keyword evidence="12" id="KW-0732">Signal</keyword>
<dbReference type="RefSeq" id="XP_013241695.1">
    <property type="nucleotide sequence ID" value="XM_013386241.1"/>
</dbReference>
<dbReference type="Pfam" id="PF09286">
    <property type="entry name" value="Pro-kuma_activ"/>
    <property type="match status" value="1"/>
</dbReference>
<evidence type="ECO:0000256" key="6">
    <source>
        <dbReference type="ARBA" id="ARBA00022723"/>
    </source>
</evidence>
<dbReference type="PANTHER" id="PTHR14218">
    <property type="entry name" value="PROTEASE S8 TRIPEPTIDYL PEPTIDASE I CLN2"/>
    <property type="match status" value="1"/>
</dbReference>
<dbReference type="GO" id="GO:0006508">
    <property type="term" value="P:proteolysis"/>
    <property type="evidence" value="ECO:0007669"/>
    <property type="project" value="UniProtKB-KW"/>
</dbReference>
<evidence type="ECO:0000256" key="8">
    <source>
        <dbReference type="ARBA" id="ARBA00022825"/>
    </source>
</evidence>
<feature type="domain" description="Peptidase S53" evidence="13">
    <location>
        <begin position="220"/>
        <end position="587"/>
    </location>
</feature>
<keyword evidence="6 11" id="KW-0479">Metal-binding</keyword>
<name>A0A066VS34_TILAU</name>
<dbReference type="GO" id="GO:0005576">
    <property type="term" value="C:extracellular region"/>
    <property type="evidence" value="ECO:0007669"/>
    <property type="project" value="UniProtKB-SubCell"/>
</dbReference>
<dbReference type="Gene3D" id="3.40.50.200">
    <property type="entry name" value="Peptidase S8/S53 domain"/>
    <property type="match status" value="1"/>
</dbReference>
<comment type="function">
    <text evidence="2">Secreted tripeptidyl-peptidase which degrades proteins at acidic pHs and is involved in virulence.</text>
</comment>
<dbReference type="PANTHER" id="PTHR14218:SF15">
    <property type="entry name" value="TRIPEPTIDYL-PEPTIDASE 1"/>
    <property type="match status" value="1"/>
</dbReference>
<dbReference type="SUPFAM" id="SSF54897">
    <property type="entry name" value="Protease propeptides/inhibitors"/>
    <property type="match status" value="1"/>
</dbReference>
<feature type="binding site" evidence="11">
    <location>
        <position position="542"/>
    </location>
    <ligand>
        <name>Ca(2+)</name>
        <dbReference type="ChEBI" id="CHEBI:29108"/>
    </ligand>
</feature>
<feature type="active site" description="Charge relay system" evidence="11">
    <location>
        <position position="299"/>
    </location>
</feature>
<dbReference type="InterPro" id="IPR015366">
    <property type="entry name" value="S53_propep"/>
</dbReference>
<keyword evidence="10" id="KW-0865">Zymogen</keyword>
<keyword evidence="8 11" id="KW-0720">Serine protease</keyword>
<dbReference type="InterPro" id="IPR000209">
    <property type="entry name" value="Peptidase_S8/S53_dom"/>
</dbReference>
<keyword evidence="7 11" id="KW-0378">Hydrolase</keyword>
<dbReference type="InterPro" id="IPR030400">
    <property type="entry name" value="Sedolisin_dom"/>
</dbReference>
<dbReference type="PROSITE" id="PS51695">
    <property type="entry name" value="SEDOLISIN"/>
    <property type="match status" value="1"/>
</dbReference>
<evidence type="ECO:0000313" key="15">
    <source>
        <dbReference type="Proteomes" id="UP000027361"/>
    </source>
</evidence>
<gene>
    <name evidence="14" type="ORF">K437DRAFT_249629</name>
</gene>
<evidence type="ECO:0000256" key="5">
    <source>
        <dbReference type="ARBA" id="ARBA00022670"/>
    </source>
</evidence>
<evidence type="ECO:0000313" key="14">
    <source>
        <dbReference type="EMBL" id="KDN41340.1"/>
    </source>
</evidence>
<dbReference type="Pfam" id="PF00082">
    <property type="entry name" value="Peptidase_S8"/>
    <property type="match status" value="1"/>
</dbReference>
<evidence type="ECO:0000256" key="3">
    <source>
        <dbReference type="ARBA" id="ARBA00004239"/>
    </source>
</evidence>
<dbReference type="CDD" id="cd11377">
    <property type="entry name" value="Pro-peptidase_S53"/>
    <property type="match status" value="1"/>
</dbReference>
<evidence type="ECO:0000256" key="7">
    <source>
        <dbReference type="ARBA" id="ARBA00022801"/>
    </source>
</evidence>
<protein>
    <recommendedName>
        <fullName evidence="4">tripeptidyl-peptidase II</fullName>
        <ecNumber evidence="4">3.4.14.10</ecNumber>
    </recommendedName>
</protein>
<dbReference type="InParanoid" id="A0A066VS34"/>
<dbReference type="InterPro" id="IPR023828">
    <property type="entry name" value="Peptidase_S8_Ser-AS"/>
</dbReference>
<dbReference type="EMBL" id="JMSN01000081">
    <property type="protein sequence ID" value="KDN41340.1"/>
    <property type="molecule type" value="Genomic_DNA"/>
</dbReference>